<dbReference type="Proteomes" id="UP001162131">
    <property type="component" value="Unassembled WGS sequence"/>
</dbReference>
<name>A0AAU9J319_9CILI</name>
<evidence type="ECO:0000313" key="2">
    <source>
        <dbReference type="Proteomes" id="UP001162131"/>
    </source>
</evidence>
<protein>
    <submittedName>
        <fullName evidence="1">Uncharacterized protein</fullName>
    </submittedName>
</protein>
<gene>
    <name evidence="1" type="ORF">BSTOLATCC_MIC20816</name>
</gene>
<reference evidence="1" key="1">
    <citation type="submission" date="2021-09" db="EMBL/GenBank/DDBJ databases">
        <authorList>
            <consortium name="AG Swart"/>
            <person name="Singh M."/>
            <person name="Singh A."/>
            <person name="Seah K."/>
            <person name="Emmerich C."/>
        </authorList>
    </citation>
    <scope>NUCLEOTIDE SEQUENCE</scope>
    <source>
        <strain evidence="1">ATCC30299</strain>
    </source>
</reference>
<dbReference type="EMBL" id="CAJZBQ010000020">
    <property type="protein sequence ID" value="CAG9318342.1"/>
    <property type="molecule type" value="Genomic_DNA"/>
</dbReference>
<proteinExistence type="predicted"/>
<keyword evidence="2" id="KW-1185">Reference proteome</keyword>
<organism evidence="1 2">
    <name type="scientific">Blepharisma stoltei</name>
    <dbReference type="NCBI Taxonomy" id="1481888"/>
    <lineage>
        <taxon>Eukaryota</taxon>
        <taxon>Sar</taxon>
        <taxon>Alveolata</taxon>
        <taxon>Ciliophora</taxon>
        <taxon>Postciliodesmatophora</taxon>
        <taxon>Heterotrichea</taxon>
        <taxon>Heterotrichida</taxon>
        <taxon>Blepharismidae</taxon>
        <taxon>Blepharisma</taxon>
    </lineage>
</organism>
<accession>A0AAU9J319</accession>
<sequence>MVSRIRNFGLNIECNIRSSDSLFSPLDFAESAILKSPPQTPFLLVYNELYREFHASGVSYIRQQLLKKLALESHLNLSWCCKKVYSMINSIADLLLLNQIEILYWAVLLESASMEDRSIKPRLLIIYTAYLAKMSMNDDMEPFEQHLNRLFANFKLSFNNWLLITDCSATASIKEANAKYNSLICSTKKRKSIKDYDEMVDSLLELPGKRQVAASESESEILSVDEIEEELEAFRQDMTEDKSPLFSVL</sequence>
<evidence type="ECO:0000313" key="1">
    <source>
        <dbReference type="EMBL" id="CAG9318342.1"/>
    </source>
</evidence>
<comment type="caution">
    <text evidence="1">The sequence shown here is derived from an EMBL/GenBank/DDBJ whole genome shotgun (WGS) entry which is preliminary data.</text>
</comment>
<dbReference type="AlphaFoldDB" id="A0AAU9J319"/>